<comment type="similarity">
    <text evidence="1">Belongs to the gemin-2 family.</text>
</comment>
<dbReference type="Pfam" id="PF04938">
    <property type="entry name" value="SIP1"/>
    <property type="match status" value="1"/>
</dbReference>
<dbReference type="PANTHER" id="PTHR12794">
    <property type="entry name" value="GEMIN2"/>
    <property type="match status" value="1"/>
</dbReference>
<dbReference type="GO" id="GO:0000387">
    <property type="term" value="P:spliceosomal snRNP assembly"/>
    <property type="evidence" value="ECO:0007669"/>
    <property type="project" value="InterPro"/>
</dbReference>
<dbReference type="EMBL" id="PQIB02000017">
    <property type="protein sequence ID" value="RLM59008.1"/>
    <property type="molecule type" value="Genomic_DNA"/>
</dbReference>
<accession>A0A3L6PMX9</accession>
<dbReference type="Proteomes" id="UP000275267">
    <property type="component" value="Unassembled WGS sequence"/>
</dbReference>
<name>A0A3L6PMX9_PANMI</name>
<feature type="region of interest" description="Disordered" evidence="2">
    <location>
        <begin position="65"/>
        <end position="90"/>
    </location>
</feature>
<comment type="caution">
    <text evidence="3">The sequence shown here is derived from an EMBL/GenBank/DDBJ whole genome shotgun (WGS) entry which is preliminary data.</text>
</comment>
<dbReference type="InterPro" id="IPR035426">
    <property type="entry name" value="Gemin2/Brr1"/>
</dbReference>
<organism evidence="3 4">
    <name type="scientific">Panicum miliaceum</name>
    <name type="common">Proso millet</name>
    <name type="synonym">Broomcorn millet</name>
    <dbReference type="NCBI Taxonomy" id="4540"/>
    <lineage>
        <taxon>Eukaryota</taxon>
        <taxon>Viridiplantae</taxon>
        <taxon>Streptophyta</taxon>
        <taxon>Embryophyta</taxon>
        <taxon>Tracheophyta</taxon>
        <taxon>Spermatophyta</taxon>
        <taxon>Magnoliopsida</taxon>
        <taxon>Liliopsida</taxon>
        <taxon>Poales</taxon>
        <taxon>Poaceae</taxon>
        <taxon>PACMAD clade</taxon>
        <taxon>Panicoideae</taxon>
        <taxon>Panicodae</taxon>
        <taxon>Paniceae</taxon>
        <taxon>Panicinae</taxon>
        <taxon>Panicum</taxon>
        <taxon>Panicum sect. Panicum</taxon>
    </lineage>
</organism>
<protein>
    <submittedName>
        <fullName evidence="3">Gem-associated protein 2-like</fullName>
    </submittedName>
</protein>
<dbReference type="GO" id="GO:0005634">
    <property type="term" value="C:nucleus"/>
    <property type="evidence" value="ECO:0007669"/>
    <property type="project" value="TreeGrafter"/>
</dbReference>
<dbReference type="STRING" id="4540.A0A3L6PMX9"/>
<sequence>MAAAAAAAAGHEGSVRRRAAYARPELEELRGAPSEEAQAWLWAEVRAALAAAGFSGEYDGLLAAEEEEPRSRRGSKGRKAAGGGGSGAGRKWSEEAAAAARFSVHVIRFLFLSARTAAIFSDAATPRSARTATSSRSAPAAPRAAAPPHAPWTPCRRCSSARVACAWRPPPPARPARPLPPAQRRPPLVPRRCLFLPLARHGRPAAAARLLMEPAHGCRRRPRMEAFRMMELRTLEESASTMISCVILGVGVPEIGAWRNGDLGVPHEHCFDAAAHDPGVAYGVVEEQVEDVEYEDDSDDDYEGILKPAFVVDGDPDFESGEPLDGFEYLRRVRWEARQIPKVKVAKVDSSAARKEQTPYMPEIPDIPKCSPDLRASKQWEDAFVTHFSDTRLVFSEHVSSGEPSISGGMKNYTKLGSSTEPQADPTLTMVRNMDAVARAATLRNFIDMIQSLDSLSRNNCLWLFALCVAVDAPLDAETCASLRSLLRKCATILATKSEMDDEVVMLNILMAISGRYFGQYEHRCE</sequence>
<gene>
    <name evidence="3" type="ORF">C2845_PM18G05820</name>
</gene>
<evidence type="ECO:0000256" key="1">
    <source>
        <dbReference type="ARBA" id="ARBA00025758"/>
    </source>
</evidence>
<dbReference type="OrthoDB" id="428895at2759"/>
<evidence type="ECO:0000313" key="4">
    <source>
        <dbReference type="Proteomes" id="UP000275267"/>
    </source>
</evidence>
<proteinExistence type="inferred from homology"/>
<reference evidence="4" key="1">
    <citation type="journal article" date="2019" name="Nat. Commun.">
        <title>The genome of broomcorn millet.</title>
        <authorList>
            <person name="Zou C."/>
            <person name="Miki D."/>
            <person name="Li D."/>
            <person name="Tang Q."/>
            <person name="Xiao L."/>
            <person name="Rajput S."/>
            <person name="Deng P."/>
            <person name="Jia W."/>
            <person name="Huang R."/>
            <person name="Zhang M."/>
            <person name="Sun Y."/>
            <person name="Hu J."/>
            <person name="Fu X."/>
            <person name="Schnable P.S."/>
            <person name="Li F."/>
            <person name="Zhang H."/>
            <person name="Feng B."/>
            <person name="Zhu X."/>
            <person name="Liu R."/>
            <person name="Schnable J.C."/>
            <person name="Zhu J.-K."/>
            <person name="Zhang H."/>
        </authorList>
    </citation>
    <scope>NUCLEOTIDE SEQUENCE [LARGE SCALE GENOMIC DNA]</scope>
</reference>
<keyword evidence="4" id="KW-1185">Reference proteome</keyword>
<feature type="region of interest" description="Disordered" evidence="2">
    <location>
        <begin position="123"/>
        <end position="153"/>
    </location>
</feature>
<dbReference type="GO" id="GO:0032797">
    <property type="term" value="C:SMN complex"/>
    <property type="evidence" value="ECO:0007669"/>
    <property type="project" value="TreeGrafter"/>
</dbReference>
<feature type="compositionally biased region" description="Low complexity" evidence="2">
    <location>
        <begin position="123"/>
        <end position="147"/>
    </location>
</feature>
<dbReference type="AlphaFoldDB" id="A0A3L6PMX9"/>
<dbReference type="Gene3D" id="1.20.58.1070">
    <property type="match status" value="1"/>
</dbReference>
<evidence type="ECO:0000256" key="2">
    <source>
        <dbReference type="SAM" id="MobiDB-lite"/>
    </source>
</evidence>
<evidence type="ECO:0000313" key="3">
    <source>
        <dbReference type="EMBL" id="RLM59008.1"/>
    </source>
</evidence>
<dbReference type="PANTHER" id="PTHR12794:SF0">
    <property type="entry name" value="GEM-ASSOCIATED PROTEIN 2"/>
    <property type="match status" value="1"/>
</dbReference>